<organism evidence="2 3">
    <name type="scientific">Araneus ventricosus</name>
    <name type="common">Orbweaver spider</name>
    <name type="synonym">Epeira ventricosa</name>
    <dbReference type="NCBI Taxonomy" id="182803"/>
    <lineage>
        <taxon>Eukaryota</taxon>
        <taxon>Metazoa</taxon>
        <taxon>Ecdysozoa</taxon>
        <taxon>Arthropoda</taxon>
        <taxon>Chelicerata</taxon>
        <taxon>Arachnida</taxon>
        <taxon>Araneae</taxon>
        <taxon>Araneomorphae</taxon>
        <taxon>Entelegynae</taxon>
        <taxon>Araneoidea</taxon>
        <taxon>Araneidae</taxon>
        <taxon>Araneus</taxon>
    </lineage>
</organism>
<comment type="caution">
    <text evidence="2">The sequence shown here is derived from an EMBL/GenBank/DDBJ whole genome shotgun (WGS) entry which is preliminary data.</text>
</comment>
<dbReference type="EMBL" id="BGPR01000046">
    <property type="protein sequence ID" value="GBL86116.1"/>
    <property type="molecule type" value="Genomic_DNA"/>
</dbReference>
<feature type="region of interest" description="Disordered" evidence="1">
    <location>
        <begin position="25"/>
        <end position="46"/>
    </location>
</feature>
<proteinExistence type="predicted"/>
<feature type="compositionally biased region" description="Polar residues" evidence="1">
    <location>
        <begin position="152"/>
        <end position="164"/>
    </location>
</feature>
<accession>A0A4Y2B4A1</accession>
<feature type="compositionally biased region" description="Basic residues" evidence="1">
    <location>
        <begin position="32"/>
        <end position="42"/>
    </location>
</feature>
<keyword evidence="3" id="KW-1185">Reference proteome</keyword>
<evidence type="ECO:0000313" key="3">
    <source>
        <dbReference type="Proteomes" id="UP000499080"/>
    </source>
</evidence>
<evidence type="ECO:0000313" key="2">
    <source>
        <dbReference type="EMBL" id="GBL86116.1"/>
    </source>
</evidence>
<evidence type="ECO:0000256" key="1">
    <source>
        <dbReference type="SAM" id="MobiDB-lite"/>
    </source>
</evidence>
<sequence length="179" mass="19666">MGTCPLLGSGCADSSAGLPRNRVIMDRTHTDTRRRRGTHRSHSNSYRARDLRAPPLVCHGTGLSRNRQARVVILALGNYGSSHRMVGLSGVSKGNRTTPLEVLFLFWGITGSKRRTERTPQVLVGQGILDRSSSHQSLEVFRMQLDYVKNSSAIRKNAPKSSDAISPPPGRKSSVHRVL</sequence>
<name>A0A4Y2B4A1_ARAVE</name>
<protein>
    <submittedName>
        <fullName evidence="2">Uncharacterized protein</fullName>
    </submittedName>
</protein>
<gene>
    <name evidence="2" type="ORF">AVEN_89149_1</name>
</gene>
<feature type="region of interest" description="Disordered" evidence="1">
    <location>
        <begin position="152"/>
        <end position="179"/>
    </location>
</feature>
<dbReference type="Proteomes" id="UP000499080">
    <property type="component" value="Unassembled WGS sequence"/>
</dbReference>
<dbReference type="AlphaFoldDB" id="A0A4Y2B4A1"/>
<reference evidence="2 3" key="1">
    <citation type="journal article" date="2019" name="Sci. Rep.">
        <title>Orb-weaving spider Araneus ventricosus genome elucidates the spidroin gene catalogue.</title>
        <authorList>
            <person name="Kono N."/>
            <person name="Nakamura H."/>
            <person name="Ohtoshi R."/>
            <person name="Moran D.A.P."/>
            <person name="Shinohara A."/>
            <person name="Yoshida Y."/>
            <person name="Fujiwara M."/>
            <person name="Mori M."/>
            <person name="Tomita M."/>
            <person name="Arakawa K."/>
        </authorList>
    </citation>
    <scope>NUCLEOTIDE SEQUENCE [LARGE SCALE GENOMIC DNA]</scope>
</reference>